<gene>
    <name evidence="2" type="ORF">GO816_14335</name>
</gene>
<reference evidence="2 3" key="1">
    <citation type="submission" date="2019-12" db="EMBL/GenBank/DDBJ databases">
        <title>Mucilaginibacter sp. HME9299 genome sequencing and assembly.</title>
        <authorList>
            <person name="Kang H."/>
            <person name="Kim H."/>
            <person name="Joh K."/>
        </authorList>
    </citation>
    <scope>NUCLEOTIDE SEQUENCE [LARGE SCALE GENOMIC DNA]</scope>
    <source>
        <strain evidence="2 3">HME9299</strain>
    </source>
</reference>
<feature type="chain" id="PRO_5026103193" evidence="1">
    <location>
        <begin position="35"/>
        <end position="236"/>
    </location>
</feature>
<dbReference type="PANTHER" id="PTHR33321">
    <property type="match status" value="1"/>
</dbReference>
<dbReference type="Proteomes" id="UP000434850">
    <property type="component" value="Unassembled WGS sequence"/>
</dbReference>
<evidence type="ECO:0000313" key="3">
    <source>
        <dbReference type="Proteomes" id="UP000434850"/>
    </source>
</evidence>
<name>A0A6I4IAV9_9SPHI</name>
<protein>
    <submittedName>
        <fullName evidence="2">Secretory protein</fullName>
    </submittedName>
</protein>
<organism evidence="2 3">
    <name type="scientific">Mucilaginibacter aquatilis</name>
    <dbReference type="NCBI Taxonomy" id="1517760"/>
    <lineage>
        <taxon>Bacteria</taxon>
        <taxon>Pseudomonadati</taxon>
        <taxon>Bacteroidota</taxon>
        <taxon>Sphingobacteriia</taxon>
        <taxon>Sphingobacteriales</taxon>
        <taxon>Sphingobacteriaceae</taxon>
        <taxon>Mucilaginibacter</taxon>
    </lineage>
</organism>
<dbReference type="Pfam" id="PF04450">
    <property type="entry name" value="BSP"/>
    <property type="match status" value="1"/>
</dbReference>
<sequence length="236" mass="27434">MRFGFMTVNCHMKKHALYLSLCLTALVAFNNTYAQNKETIKRKGYTLVFTSNDNSFNPTVKQKLIETFFDVYPKIAKEYNNKTLKEVTFVIDTAYKGVAATSNGRIVYNPGWFKTHPEDIDVVTHEGMHIVQDYKQSVGPGWLTEGIADYVRYKFGVNNNAANWKLPEYKATQYYTNSYRVTARFLNWIEQKQKEGVVKELDKQLRNHTYNTDSWKQLTGKSLDELWTLYSANPMI</sequence>
<dbReference type="AlphaFoldDB" id="A0A6I4IAV9"/>
<accession>A0A6I4IAV9</accession>
<dbReference type="InterPro" id="IPR007541">
    <property type="entry name" value="Uncharacterised_BSP"/>
</dbReference>
<dbReference type="PANTHER" id="PTHR33321:SF12">
    <property type="entry name" value="PLANT BASIC SECRETORY PROTEIN (BSP) FAMILY PROTEIN"/>
    <property type="match status" value="1"/>
</dbReference>
<evidence type="ECO:0000256" key="1">
    <source>
        <dbReference type="SAM" id="SignalP"/>
    </source>
</evidence>
<proteinExistence type="predicted"/>
<evidence type="ECO:0000313" key="2">
    <source>
        <dbReference type="EMBL" id="MVN92311.1"/>
    </source>
</evidence>
<dbReference type="EMBL" id="WQLA01000006">
    <property type="protein sequence ID" value="MVN92311.1"/>
    <property type="molecule type" value="Genomic_DNA"/>
</dbReference>
<feature type="signal peptide" evidence="1">
    <location>
        <begin position="1"/>
        <end position="34"/>
    </location>
</feature>
<dbReference type="OrthoDB" id="211588at2"/>
<keyword evidence="1" id="KW-0732">Signal</keyword>
<comment type="caution">
    <text evidence="2">The sequence shown here is derived from an EMBL/GenBank/DDBJ whole genome shotgun (WGS) entry which is preliminary data.</text>
</comment>
<keyword evidence="3" id="KW-1185">Reference proteome</keyword>